<dbReference type="AlphaFoldDB" id="A0A4R0YGT7"/>
<keyword evidence="6 9" id="KW-0224">Dipeptidase</keyword>
<evidence type="ECO:0000256" key="4">
    <source>
        <dbReference type="ARBA" id="ARBA00022801"/>
    </source>
</evidence>
<dbReference type="InterPro" id="IPR000755">
    <property type="entry name" value="A_A_dipeptidase"/>
</dbReference>
<dbReference type="GO" id="GO:0160237">
    <property type="term" value="F:D-Ala-D-Ala dipeptidase activity"/>
    <property type="evidence" value="ECO:0007669"/>
    <property type="project" value="UniProtKB-EC"/>
</dbReference>
<keyword evidence="7 9" id="KW-0482">Metalloprotease</keyword>
<dbReference type="GO" id="GO:0071555">
    <property type="term" value="P:cell wall organization"/>
    <property type="evidence" value="ECO:0007669"/>
    <property type="project" value="UniProtKB-KW"/>
</dbReference>
<evidence type="ECO:0000256" key="7">
    <source>
        <dbReference type="ARBA" id="ARBA00023049"/>
    </source>
</evidence>
<dbReference type="GO" id="GO:0006508">
    <property type="term" value="P:proteolysis"/>
    <property type="evidence" value="ECO:0007669"/>
    <property type="project" value="UniProtKB-KW"/>
</dbReference>
<dbReference type="InterPro" id="IPR009045">
    <property type="entry name" value="Zn_M74/Hedgehog-like"/>
</dbReference>
<evidence type="ECO:0000256" key="1">
    <source>
        <dbReference type="ARBA" id="ARBA00001362"/>
    </source>
</evidence>
<dbReference type="Pfam" id="PF01427">
    <property type="entry name" value="Peptidase_M15"/>
    <property type="match status" value="1"/>
</dbReference>
<evidence type="ECO:0000256" key="9">
    <source>
        <dbReference type="HAMAP-Rule" id="MF_01924"/>
    </source>
</evidence>
<dbReference type="PANTHER" id="PTHR43126:SF1">
    <property type="entry name" value="D-ALANYL-D-ALANINE DIPEPTIDASE"/>
    <property type="match status" value="1"/>
</dbReference>
<evidence type="ECO:0000256" key="10">
    <source>
        <dbReference type="PIRNR" id="PIRNR026671"/>
    </source>
</evidence>
<feature type="active site" description="Proton donor/acceptor" evidence="9">
    <location>
        <position position="208"/>
    </location>
</feature>
<evidence type="ECO:0000313" key="12">
    <source>
        <dbReference type="Proteomes" id="UP000291822"/>
    </source>
</evidence>
<dbReference type="Gene3D" id="3.30.1380.10">
    <property type="match status" value="1"/>
</dbReference>
<sequence>MAALACAGGVAAESIITMSPATTIAEARLVDIRQLVPDIMEDIKYAGSDNFVGAPVDGYLAPKCFLLRPAAEALARVERDLRPLHRRLQLFDCYRPARASRHFVRWAADPADQHTKAAHYPDIDKRDLMGDYIAPLSGHSRGATVDLTIIQCNENDERCAPLDMGTIFDFFGTRANTDSPLATPAQHANRALLREAMEREGFRNYAMEWWHYSLSPEPTPGVVYNVPVQ</sequence>
<dbReference type="SUPFAM" id="SSF55166">
    <property type="entry name" value="Hedgehog/DD-peptidase"/>
    <property type="match status" value="1"/>
</dbReference>
<dbReference type="EMBL" id="SJTG01000005">
    <property type="protein sequence ID" value="TCI07454.1"/>
    <property type="molecule type" value="Genomic_DNA"/>
</dbReference>
<reference evidence="11 12" key="1">
    <citation type="submission" date="2019-02" db="EMBL/GenBank/DDBJ databases">
        <title>Dyella amyloliquefaciens sp. nov., isolated from forest soil.</title>
        <authorList>
            <person name="Gao Z.-H."/>
            <person name="Qiu L.-H."/>
        </authorList>
    </citation>
    <scope>NUCLEOTIDE SEQUENCE [LARGE SCALE GENOMIC DNA]</scope>
    <source>
        <strain evidence="11 12">KACC 12747</strain>
    </source>
</reference>
<feature type="binding site" evidence="9">
    <location>
        <position position="211"/>
    </location>
    <ligand>
        <name>Zn(2+)</name>
        <dbReference type="ChEBI" id="CHEBI:29105"/>
        <note>catalytic</note>
    </ligand>
</feature>
<evidence type="ECO:0000256" key="3">
    <source>
        <dbReference type="ARBA" id="ARBA00022723"/>
    </source>
</evidence>
<dbReference type="RefSeq" id="WP_131412884.1">
    <property type="nucleotide sequence ID" value="NZ_SJTG01000005.1"/>
</dbReference>
<evidence type="ECO:0000256" key="8">
    <source>
        <dbReference type="ARBA" id="ARBA00023316"/>
    </source>
</evidence>
<organism evidence="11 12">
    <name type="scientific">Dyella soli</name>
    <dbReference type="NCBI Taxonomy" id="522319"/>
    <lineage>
        <taxon>Bacteria</taxon>
        <taxon>Pseudomonadati</taxon>
        <taxon>Pseudomonadota</taxon>
        <taxon>Gammaproteobacteria</taxon>
        <taxon>Lysobacterales</taxon>
        <taxon>Rhodanobacteraceae</taxon>
        <taxon>Dyella</taxon>
    </lineage>
</organism>
<keyword evidence="12" id="KW-1185">Reference proteome</keyword>
<keyword evidence="4 9" id="KW-0378">Hydrolase</keyword>
<dbReference type="EC" id="3.4.13.22" evidence="9 10"/>
<dbReference type="GO" id="GO:0008237">
    <property type="term" value="F:metallopeptidase activity"/>
    <property type="evidence" value="ECO:0007669"/>
    <property type="project" value="UniProtKB-KW"/>
</dbReference>
<comment type="similarity">
    <text evidence="9 10">Belongs to the peptidase M15D family.</text>
</comment>
<dbReference type="CDD" id="cd14817">
    <property type="entry name" value="D-Ala-D-Ala_dipeptidase_VanX"/>
    <property type="match status" value="1"/>
</dbReference>
<keyword evidence="2 9" id="KW-0645">Protease</keyword>
<feature type="binding site" evidence="9">
    <location>
        <position position="139"/>
    </location>
    <ligand>
        <name>Zn(2+)</name>
        <dbReference type="ChEBI" id="CHEBI:29105"/>
        <note>catalytic</note>
    </ligand>
</feature>
<feature type="site" description="Transition state stabilizer" evidence="9">
    <location>
        <position position="95"/>
    </location>
</feature>
<keyword evidence="5 9" id="KW-0862">Zinc</keyword>
<dbReference type="PANTHER" id="PTHR43126">
    <property type="entry name" value="D-ALANYL-D-ALANINE DIPEPTIDASE"/>
    <property type="match status" value="1"/>
</dbReference>
<dbReference type="GO" id="GO:0008270">
    <property type="term" value="F:zinc ion binding"/>
    <property type="evidence" value="ECO:0007669"/>
    <property type="project" value="UniProtKB-UniRule"/>
</dbReference>
<evidence type="ECO:0000256" key="2">
    <source>
        <dbReference type="ARBA" id="ARBA00022670"/>
    </source>
</evidence>
<proteinExistence type="inferred from homology"/>
<comment type="function">
    <text evidence="9 10">Catalyzes hydrolysis of the D-alanyl-D-alanine dipeptide.</text>
</comment>
<feature type="binding site" evidence="9">
    <location>
        <position position="146"/>
    </location>
    <ligand>
        <name>Zn(2+)</name>
        <dbReference type="ChEBI" id="CHEBI:29105"/>
        <note>catalytic</note>
    </ligand>
</feature>
<accession>A0A4R0YGT7</accession>
<comment type="caution">
    <text evidence="11">The sequence shown here is derived from an EMBL/GenBank/DDBJ whole genome shotgun (WGS) entry which is preliminary data.</text>
</comment>
<name>A0A4R0YGT7_9GAMM</name>
<keyword evidence="8 10" id="KW-0961">Cell wall biogenesis/degradation</keyword>
<comment type="cofactor">
    <cofactor evidence="9">
        <name>Zn(2+)</name>
        <dbReference type="ChEBI" id="CHEBI:29105"/>
    </cofactor>
    <text evidence="9">Binds 1 zinc ion per subunit.</text>
</comment>
<dbReference type="Proteomes" id="UP000291822">
    <property type="component" value="Unassembled WGS sequence"/>
</dbReference>
<dbReference type="HAMAP" id="MF_01924">
    <property type="entry name" value="A_A_dipeptidase"/>
    <property type="match status" value="1"/>
</dbReference>
<evidence type="ECO:0000256" key="5">
    <source>
        <dbReference type="ARBA" id="ARBA00022833"/>
    </source>
</evidence>
<comment type="catalytic activity">
    <reaction evidence="1 9 10">
        <text>D-alanyl-D-alanine + H2O = 2 D-alanine</text>
        <dbReference type="Rhea" id="RHEA:20661"/>
        <dbReference type="ChEBI" id="CHEBI:15377"/>
        <dbReference type="ChEBI" id="CHEBI:57416"/>
        <dbReference type="ChEBI" id="CHEBI:57822"/>
        <dbReference type="EC" id="3.4.13.22"/>
    </reaction>
</comment>
<protein>
    <recommendedName>
        <fullName evidence="9 10">D-alanyl-D-alanine dipeptidase</fullName>
        <shortName evidence="9 10">D-Ala-D-Ala dipeptidase</shortName>
        <ecNumber evidence="9 10">3.4.13.22</ecNumber>
    </recommendedName>
</protein>
<gene>
    <name evidence="9" type="primary">ddpX</name>
    <name evidence="11" type="ORF">EZM97_31705</name>
</gene>
<evidence type="ECO:0000313" key="11">
    <source>
        <dbReference type="EMBL" id="TCI07454.1"/>
    </source>
</evidence>
<dbReference type="PIRSF" id="PIRSF026671">
    <property type="entry name" value="AA_dipeptidase"/>
    <property type="match status" value="1"/>
</dbReference>
<keyword evidence="3 9" id="KW-0479">Metal-binding</keyword>
<evidence type="ECO:0000256" key="6">
    <source>
        <dbReference type="ARBA" id="ARBA00022997"/>
    </source>
</evidence>